<evidence type="ECO:0000259" key="2">
    <source>
        <dbReference type="Pfam" id="PF00372"/>
    </source>
</evidence>
<dbReference type="InterPro" id="IPR008922">
    <property type="entry name" value="Di-copper_centre_dom_sf"/>
</dbReference>
<dbReference type="PROSITE" id="PS00210">
    <property type="entry name" value="HEMOCYANIN_2"/>
    <property type="match status" value="1"/>
</dbReference>
<dbReference type="SUPFAM" id="SSF48056">
    <property type="entry name" value="Di-copper centre-containing domain"/>
    <property type="match status" value="2"/>
</dbReference>
<dbReference type="InterPro" id="IPR036697">
    <property type="entry name" value="Hemocyanin_N_sf"/>
</dbReference>
<dbReference type="FunCoup" id="A0A6L2PBK3">
    <property type="interactions" value="2"/>
</dbReference>
<gene>
    <name evidence="5" type="ORF">Cfor_01998</name>
</gene>
<organism evidence="5 6">
    <name type="scientific">Coptotermes formosanus</name>
    <name type="common">Formosan subterranean termite</name>
    <dbReference type="NCBI Taxonomy" id="36987"/>
    <lineage>
        <taxon>Eukaryota</taxon>
        <taxon>Metazoa</taxon>
        <taxon>Ecdysozoa</taxon>
        <taxon>Arthropoda</taxon>
        <taxon>Hexapoda</taxon>
        <taxon>Insecta</taxon>
        <taxon>Pterygota</taxon>
        <taxon>Neoptera</taxon>
        <taxon>Polyneoptera</taxon>
        <taxon>Dictyoptera</taxon>
        <taxon>Blattodea</taxon>
        <taxon>Blattoidea</taxon>
        <taxon>Termitoidae</taxon>
        <taxon>Rhinotermitidae</taxon>
        <taxon>Coptotermes</taxon>
    </lineage>
</organism>
<dbReference type="GO" id="GO:0045735">
    <property type="term" value="F:nutrient reservoir activity"/>
    <property type="evidence" value="ECO:0007669"/>
    <property type="project" value="UniProtKB-KW"/>
</dbReference>
<dbReference type="Pfam" id="PF00372">
    <property type="entry name" value="Hemocyanin_M"/>
    <property type="match status" value="2"/>
</dbReference>
<dbReference type="SUPFAM" id="SSF48050">
    <property type="entry name" value="Hemocyanin, N-terminal domain"/>
    <property type="match status" value="2"/>
</dbReference>
<feature type="domain" description="Hemocyanin N-terminal" evidence="3">
    <location>
        <begin position="5"/>
        <end position="125"/>
    </location>
</feature>
<dbReference type="Proteomes" id="UP000502823">
    <property type="component" value="Unassembled WGS sequence"/>
</dbReference>
<dbReference type="SUPFAM" id="SSF81296">
    <property type="entry name" value="E set domains"/>
    <property type="match status" value="2"/>
</dbReference>
<dbReference type="OrthoDB" id="6371642at2759"/>
<evidence type="ECO:0000259" key="3">
    <source>
        <dbReference type="Pfam" id="PF03722"/>
    </source>
</evidence>
<keyword evidence="1" id="KW-0758">Storage protein</keyword>
<evidence type="ECO:0000313" key="6">
    <source>
        <dbReference type="Proteomes" id="UP000502823"/>
    </source>
</evidence>
<dbReference type="PANTHER" id="PTHR11511:SF5">
    <property type="entry name" value="FAT-BODY PROTEIN 1-RELATED"/>
    <property type="match status" value="1"/>
</dbReference>
<reference evidence="6" key="1">
    <citation type="submission" date="2020-01" db="EMBL/GenBank/DDBJ databases">
        <title>Draft genome sequence of the Termite Coptotermes fromosanus.</title>
        <authorList>
            <person name="Itakura S."/>
            <person name="Yosikawa Y."/>
            <person name="Umezawa K."/>
        </authorList>
    </citation>
    <scope>NUCLEOTIDE SEQUENCE [LARGE SCALE GENOMIC DNA]</scope>
</reference>
<comment type="caution">
    <text evidence="5">The sequence shown here is derived from an EMBL/GenBank/DDBJ whole genome shotgun (WGS) entry which is preliminary data.</text>
</comment>
<evidence type="ECO:0000259" key="4">
    <source>
        <dbReference type="Pfam" id="PF03723"/>
    </source>
</evidence>
<dbReference type="PANTHER" id="PTHR11511">
    <property type="entry name" value="LARVAL STORAGE PROTEIN/PHENOLOXIDASE"/>
    <property type="match status" value="1"/>
</dbReference>
<dbReference type="InterPro" id="IPR005203">
    <property type="entry name" value="Hemocyanin_C"/>
</dbReference>
<dbReference type="PRINTS" id="PR00187">
    <property type="entry name" value="HAEMOCYANIN"/>
</dbReference>
<feature type="domain" description="Hemocyanin C-terminal" evidence="4">
    <location>
        <begin position="400"/>
        <end position="648"/>
    </location>
</feature>
<evidence type="ECO:0000313" key="5">
    <source>
        <dbReference type="EMBL" id="GFG28800.1"/>
    </source>
</evidence>
<dbReference type="InterPro" id="IPR037020">
    <property type="entry name" value="Hemocyanin_C_sf"/>
</dbReference>
<sequence length="1411" mass="167593">DKTLLMKQMNVLRLVHRLHQENIFKEQVDVGNTYDIEAQISSYKNPKVVKDFISYYKKGMVKRWEPFSVYYKEHLKQAICLFDLFYFANDYDTFYKTACWARDRVNPLMFWYSFTIAVLHREDTRDVIMPPPYEVYPYFFVDNEVIQKGYEYWMMNVRNTPQHTHIIPMNYTMKNMENMLWYFTEDMGLNTYHMYYRNLYPSWFNVTEYGHTFDRRGEMFLYVQHQVLARYCIERWANGMACVEPFVYNKALKTAYNPKLMYHSGQVMPPRPSGMMVTNFDTFTIDDIKNYERRVSDAIDFGYVKDERLKVHSIYEDKKGIEYLGQMMEGTYNSPHYYYYGSLFHLYRMMVGHMMDPLHKHGLAPSALEQPPTALRDPVYYQLSKRMYLLVKKYKERLPRYTHEELLLEGVTVENVEVGKLYTYMENFEVSLGSTICVAKEEDMNDVNMHVRMQRLNHKPFTYKIEVSSDKAVDAYVRVFLAPKHNHLGEEMDMNDRRHLFVEMDRFPYHVQVGKTVIERNSHDSSIVAPTPDSYRTFWKKVTDAVEGKTQYYIDRSHNYCGFPKNLLLPKGQKGGMAFTFYVIITPYVKQDEHDFEPYDYKSFSYCGVGHGRKYPDDKPLGFPFDRQIRSKDFNTPNMFFKDVYIFHKKLDEVRSSETPGIKAAVLPVSLCTAATTMRTALLLVFLATGALAYPGTSPSQETRIIADKQFLQRQNDFLRLLVRIEQPNYYEDQVTLGNSYDIEGNIKNYKHPQVVKQFLSAYKKGFLPRGVPYSPYYTTQSYETKLLFDLFYYANDYDTFYKTAVWARDRINAGQFLYAFSVATFLREDLNDIVLPPPYEIYPYLFVDADVIQKAYETRMWDQKLTSQKTYVFPANYTVHTPEQVLTYFTEDVGLSTYYLYHYYNYPTFFNSTEYGVHFDRRGEQFYYKIQQLFARYVLERLSYDLPEVQPFHYDKPFQTAYNPNLRYANGQEVPFRPYEYSKRNLYNYNGQGYYYGNYYGGSNEYYTGNYYIGNYKPTYYYGYTNNYDYYYPEDIKSYEGRIRDGIDFGFFFSEAGQVKYPLYDDYLKGINYLGDIIEGNGDTVNRRFYGALYPAYRQLAGQSADPYNNYGLAPSALQNIFTALRDPANYQILKRVNYLFQRYKNYLPQYTYQELAYPGLKIENVEVGKLITYHDYFDIDLDNVVNVKVPEDGQYIDYRARQTRLNHKPFTYSIDVISDKATEAYVRVFLGPKYDYLGREYNINDRRHYFVEIDRFPYTIEAGKTTIQRNSRDSSVVTPDYPSYRTLLRKVNDALDGKDQFYIDRTERYCGYPERLLLPRGKKGGQAYTFYVILTPYVKQSEHDFEPYNYKSFSYCGVGFNNKYPDDKPLGFPFDRPIYGGDFYTPNSYFKDVVIFHKKEEEVNTAITQ</sequence>
<feature type="non-terminal residue" evidence="5">
    <location>
        <position position="1"/>
    </location>
</feature>
<evidence type="ECO:0000256" key="1">
    <source>
        <dbReference type="ARBA" id="ARBA00022761"/>
    </source>
</evidence>
<dbReference type="Gene3D" id="2.60.40.1520">
    <property type="entry name" value="Hemocyanin, C-terminal domain"/>
    <property type="match status" value="2"/>
</dbReference>
<feature type="domain" description="Hemocyanin N-terminal" evidence="3">
    <location>
        <begin position="711"/>
        <end position="832"/>
    </location>
</feature>
<dbReference type="InParanoid" id="A0A6L2PBK3"/>
<keyword evidence="6" id="KW-1185">Reference proteome</keyword>
<dbReference type="Gene3D" id="1.10.1280.10">
    <property type="entry name" value="Di-copper center containing domain from catechol oxidase"/>
    <property type="match status" value="2"/>
</dbReference>
<dbReference type="EMBL" id="BLKM01000081">
    <property type="protein sequence ID" value="GFG28800.1"/>
    <property type="molecule type" value="Genomic_DNA"/>
</dbReference>
<dbReference type="InterPro" id="IPR000896">
    <property type="entry name" value="Hemocyanin/hexamerin_mid_dom"/>
</dbReference>
<dbReference type="InterPro" id="IPR014756">
    <property type="entry name" value="Ig_E-set"/>
</dbReference>
<dbReference type="Gene3D" id="1.20.1370.10">
    <property type="entry name" value="Hemocyanin, N-terminal domain"/>
    <property type="match status" value="2"/>
</dbReference>
<feature type="domain" description="Hemocyanin middle" evidence="2">
    <location>
        <begin position="838"/>
        <end position="1140"/>
    </location>
</feature>
<dbReference type="Pfam" id="PF03723">
    <property type="entry name" value="Hemocyanin_C"/>
    <property type="match status" value="2"/>
</dbReference>
<name>A0A6L2PBK3_COPFO</name>
<accession>A0A6L2PBK3</accession>
<feature type="domain" description="Hemocyanin C-terminal" evidence="4">
    <location>
        <begin position="1151"/>
        <end position="1399"/>
    </location>
</feature>
<feature type="domain" description="Hemocyanin middle" evidence="2">
    <location>
        <begin position="131"/>
        <end position="388"/>
    </location>
</feature>
<proteinExistence type="predicted"/>
<dbReference type="Pfam" id="PF03722">
    <property type="entry name" value="Hemocyanin_N"/>
    <property type="match status" value="2"/>
</dbReference>
<protein>
    <submittedName>
        <fullName evidence="5">Uncharacterized protein</fullName>
    </submittedName>
</protein>
<dbReference type="GO" id="GO:0005615">
    <property type="term" value="C:extracellular space"/>
    <property type="evidence" value="ECO:0007669"/>
    <property type="project" value="UniProtKB-ARBA"/>
</dbReference>
<dbReference type="InterPro" id="IPR005204">
    <property type="entry name" value="Hemocyanin_N"/>
</dbReference>
<dbReference type="InterPro" id="IPR013788">
    <property type="entry name" value="Hemocyanin/hexamerin"/>
</dbReference>